<sequence length="116" mass="12861">MGPSGQYALPNLIQSLDFNSAQLVTAYRMIYMIADGTTYSIINVIGPDALQIWKNVYSFIAPGVPENQWQIEVEGWLKTTLAERQAYMVEVAVNIADLGPHGHVGFPVANNTLYEE</sequence>
<dbReference type="AlphaFoldDB" id="A0AAE0DLS1"/>
<keyword evidence="2" id="KW-1185">Reference proteome</keyword>
<evidence type="ECO:0000313" key="1">
    <source>
        <dbReference type="EMBL" id="KAK3174527.1"/>
    </source>
</evidence>
<protein>
    <submittedName>
        <fullName evidence="1">Uncharacterized protein</fullName>
    </submittedName>
</protein>
<reference evidence="1" key="1">
    <citation type="submission" date="2022-11" db="EMBL/GenBank/DDBJ databases">
        <title>Chromosomal genome sequence assembly and mating type (MAT) locus characterization of the leprose asexual lichenized fungus Lepraria neglecta (Nyl.) Erichsen.</title>
        <authorList>
            <person name="Allen J.L."/>
            <person name="Pfeffer B."/>
        </authorList>
    </citation>
    <scope>NUCLEOTIDE SEQUENCE</scope>
    <source>
        <strain evidence="1">Allen 5258</strain>
    </source>
</reference>
<dbReference type="EMBL" id="JASNWA010000006">
    <property type="protein sequence ID" value="KAK3174527.1"/>
    <property type="molecule type" value="Genomic_DNA"/>
</dbReference>
<dbReference type="Proteomes" id="UP001276659">
    <property type="component" value="Unassembled WGS sequence"/>
</dbReference>
<name>A0AAE0DLS1_9LECA</name>
<accession>A0AAE0DLS1</accession>
<proteinExistence type="predicted"/>
<comment type="caution">
    <text evidence="1">The sequence shown here is derived from an EMBL/GenBank/DDBJ whole genome shotgun (WGS) entry which is preliminary data.</text>
</comment>
<organism evidence="1 2">
    <name type="scientific">Lepraria neglecta</name>
    <dbReference type="NCBI Taxonomy" id="209136"/>
    <lineage>
        <taxon>Eukaryota</taxon>
        <taxon>Fungi</taxon>
        <taxon>Dikarya</taxon>
        <taxon>Ascomycota</taxon>
        <taxon>Pezizomycotina</taxon>
        <taxon>Lecanoromycetes</taxon>
        <taxon>OSLEUM clade</taxon>
        <taxon>Lecanoromycetidae</taxon>
        <taxon>Lecanorales</taxon>
        <taxon>Lecanorineae</taxon>
        <taxon>Stereocaulaceae</taxon>
        <taxon>Lepraria</taxon>
    </lineage>
</organism>
<gene>
    <name evidence="1" type="ORF">OEA41_001773</name>
</gene>
<evidence type="ECO:0000313" key="2">
    <source>
        <dbReference type="Proteomes" id="UP001276659"/>
    </source>
</evidence>